<dbReference type="InterPro" id="IPR045087">
    <property type="entry name" value="Cu-oxidase_fam"/>
</dbReference>
<dbReference type="InterPro" id="IPR011707">
    <property type="entry name" value="Cu-oxidase-like_N"/>
</dbReference>
<dbReference type="InterPro" id="IPR034279">
    <property type="entry name" value="CuRO_3_CopA"/>
</dbReference>
<feature type="domain" description="Plastocyanin-like" evidence="5">
    <location>
        <begin position="265"/>
        <end position="363"/>
    </location>
</feature>
<dbReference type="CDD" id="cd13861">
    <property type="entry name" value="CuRO_1_CumA_like"/>
    <property type="match status" value="1"/>
</dbReference>
<gene>
    <name evidence="8" type="ORF">BN11_4820019</name>
</gene>
<evidence type="ECO:0000313" key="9">
    <source>
        <dbReference type="Proteomes" id="UP000035763"/>
    </source>
</evidence>
<evidence type="ECO:0000259" key="6">
    <source>
        <dbReference type="Pfam" id="PF07731"/>
    </source>
</evidence>
<dbReference type="PROSITE" id="PS00080">
    <property type="entry name" value="MULTICOPPER_OXIDASE2"/>
    <property type="match status" value="1"/>
</dbReference>
<evidence type="ECO:0000256" key="4">
    <source>
        <dbReference type="SAM" id="MobiDB-lite"/>
    </source>
</evidence>
<proteinExistence type="predicted"/>
<accession>W6K1D1</accession>
<dbReference type="CDD" id="cd13896">
    <property type="entry name" value="CuRO_3_CopA"/>
    <property type="match status" value="1"/>
</dbReference>
<dbReference type="InterPro" id="IPR002355">
    <property type="entry name" value="Cu_oxidase_Cu_BS"/>
</dbReference>
<reference evidence="8 9" key="1">
    <citation type="journal article" date="2013" name="ISME J.">
        <title>A metabolic model for members of the genus Tetrasphaera involved in enhanced biological phosphorus removal.</title>
        <authorList>
            <person name="Kristiansen R."/>
            <person name="Nguyen H.T.T."/>
            <person name="Saunders A.M."/>
            <person name="Nielsen J.L."/>
            <person name="Wimmer R."/>
            <person name="Le V.Q."/>
            <person name="McIlroy S.J."/>
            <person name="Petrovski S."/>
            <person name="Seviour R.J."/>
            <person name="Calteau A."/>
            <person name="Nielsen K.L."/>
            <person name="Nielsen P.H."/>
        </authorList>
    </citation>
    <scope>NUCLEOTIDE SEQUENCE [LARGE SCALE GENOMIC DNA]</scope>
    <source>
        <strain evidence="8 9">Ben110</strain>
    </source>
</reference>
<dbReference type="Gene3D" id="2.60.40.420">
    <property type="entry name" value="Cupredoxins - blue copper proteins"/>
    <property type="match status" value="3"/>
</dbReference>
<dbReference type="EMBL" id="CAJA01000426">
    <property type="protein sequence ID" value="CCH74820.1"/>
    <property type="molecule type" value="Genomic_DNA"/>
</dbReference>
<evidence type="ECO:0000256" key="3">
    <source>
        <dbReference type="ARBA" id="ARBA00023008"/>
    </source>
</evidence>
<evidence type="ECO:0000259" key="7">
    <source>
        <dbReference type="Pfam" id="PF07732"/>
    </source>
</evidence>
<dbReference type="InterPro" id="IPR008972">
    <property type="entry name" value="Cupredoxin"/>
</dbReference>
<sequence length="517" mass="54330">MMATDPTVKGTMTSPLLSRRNILLGGFGIAATATVAACTTPAPGKAGMPSRTFGAPAPLSPSPSQRLVEKTLVAKPVSLDLGGRTVSTWAYDGTLPGPLVRATAGDFLRVSLDNQLPADTTIHWHGIRLRNAADGVPGLTQDPISSGTKYVYEFTAPDPGTYFFHPHVGVQLDRGLYAPMIIDDPNEAGDYDAEWIVVLDDWIDGTGTTPDDVLKKLIADGGPASSGGMGGMDHGSMGGMDHGSMGGMSMGTPPWGDAGDVTYPFFLINGKPPTDPDVLTAKPGQRIRLRVINAASDTIFTVALGGHRLTITHSDGHAVEPTEVSAFYIGMGERYDAIVTLGDGVFPLVARPFGKTSGGQAIAVVRTGSGSAPGVDAAPAELSGQVLIGSQLRPAESAKLPDKAPDATVDLALQGSMKPYQWGMNGAKFGENEPLTVKAGQRLRINATNQTMMTHPLHLHGHTFALPSGLRKDTVLMAPMQSFAIDLDADNAGDWMIHCHNIYHAEAGMMIALEYAT</sequence>
<dbReference type="GO" id="GO:0016491">
    <property type="term" value="F:oxidoreductase activity"/>
    <property type="evidence" value="ECO:0007669"/>
    <property type="project" value="UniProtKB-KW"/>
</dbReference>
<evidence type="ECO:0000259" key="5">
    <source>
        <dbReference type="Pfam" id="PF00394"/>
    </source>
</evidence>
<dbReference type="InterPro" id="IPR011706">
    <property type="entry name" value="Cu-oxidase_C"/>
</dbReference>
<comment type="caution">
    <text evidence="8">The sequence shown here is derived from an EMBL/GenBank/DDBJ whole genome shotgun (WGS) entry which is preliminary data.</text>
</comment>
<protein>
    <submittedName>
        <fullName evidence="8">Multicopper oxidase type 3</fullName>
    </submittedName>
</protein>
<dbReference type="Proteomes" id="UP000035763">
    <property type="component" value="Unassembled WGS sequence"/>
</dbReference>
<keyword evidence="3" id="KW-0186">Copper</keyword>
<dbReference type="SUPFAM" id="SSF49503">
    <property type="entry name" value="Cupredoxins"/>
    <property type="match status" value="3"/>
</dbReference>
<feature type="domain" description="Plastocyanin-like" evidence="7">
    <location>
        <begin position="82"/>
        <end position="186"/>
    </location>
</feature>
<evidence type="ECO:0000256" key="1">
    <source>
        <dbReference type="ARBA" id="ARBA00022723"/>
    </source>
</evidence>
<dbReference type="Pfam" id="PF07731">
    <property type="entry name" value="Cu-oxidase_2"/>
    <property type="match status" value="1"/>
</dbReference>
<evidence type="ECO:0000313" key="8">
    <source>
        <dbReference type="EMBL" id="CCH74820.1"/>
    </source>
</evidence>
<dbReference type="PANTHER" id="PTHR11709:SF394">
    <property type="entry name" value="FI03373P-RELATED"/>
    <property type="match status" value="1"/>
</dbReference>
<name>W6K1D1_9MICO</name>
<dbReference type="Pfam" id="PF07732">
    <property type="entry name" value="Cu-oxidase_3"/>
    <property type="match status" value="1"/>
</dbReference>
<keyword evidence="1" id="KW-0479">Metal-binding</keyword>
<keyword evidence="9" id="KW-1185">Reference proteome</keyword>
<feature type="domain" description="Plastocyanin-like" evidence="6">
    <location>
        <begin position="408"/>
        <end position="514"/>
    </location>
</feature>
<dbReference type="STRING" id="1193182.BN11_4820019"/>
<dbReference type="PANTHER" id="PTHR11709">
    <property type="entry name" value="MULTI-COPPER OXIDASE"/>
    <property type="match status" value="1"/>
</dbReference>
<evidence type="ECO:0000256" key="2">
    <source>
        <dbReference type="ARBA" id="ARBA00023002"/>
    </source>
</evidence>
<feature type="region of interest" description="Disordered" evidence="4">
    <location>
        <begin position="225"/>
        <end position="248"/>
    </location>
</feature>
<dbReference type="InterPro" id="IPR001117">
    <property type="entry name" value="Cu-oxidase_2nd"/>
</dbReference>
<dbReference type="AlphaFoldDB" id="W6K1D1"/>
<dbReference type="Pfam" id="PF00394">
    <property type="entry name" value="Cu-oxidase"/>
    <property type="match status" value="1"/>
</dbReference>
<feature type="region of interest" description="Disordered" evidence="4">
    <location>
        <begin position="42"/>
        <end position="62"/>
    </location>
</feature>
<keyword evidence="2" id="KW-0560">Oxidoreductase</keyword>
<organism evidence="8 9">
    <name type="scientific">Nostocoides australiense Ben110</name>
    <dbReference type="NCBI Taxonomy" id="1193182"/>
    <lineage>
        <taxon>Bacteria</taxon>
        <taxon>Bacillati</taxon>
        <taxon>Actinomycetota</taxon>
        <taxon>Actinomycetes</taxon>
        <taxon>Micrococcales</taxon>
        <taxon>Intrasporangiaceae</taxon>
        <taxon>Nostocoides</taxon>
    </lineage>
</organism>
<dbReference type="CDD" id="cd13870">
    <property type="entry name" value="CuRO_2_CopA_like_1"/>
    <property type="match status" value="1"/>
</dbReference>
<dbReference type="GO" id="GO:0005507">
    <property type="term" value="F:copper ion binding"/>
    <property type="evidence" value="ECO:0007669"/>
    <property type="project" value="InterPro"/>
</dbReference>